<comment type="caution">
    <text evidence="1">The sequence shown here is derived from an EMBL/GenBank/DDBJ whole genome shotgun (WGS) entry which is preliminary data.</text>
</comment>
<dbReference type="Proteomes" id="UP000799754">
    <property type="component" value="Unassembled WGS sequence"/>
</dbReference>
<reference evidence="1" key="1">
    <citation type="journal article" date="2020" name="Stud. Mycol.">
        <title>101 Dothideomycetes genomes: a test case for predicting lifestyles and emergence of pathogens.</title>
        <authorList>
            <person name="Haridas S."/>
            <person name="Albert R."/>
            <person name="Binder M."/>
            <person name="Bloem J."/>
            <person name="Labutti K."/>
            <person name="Salamov A."/>
            <person name="Andreopoulos B."/>
            <person name="Baker S."/>
            <person name="Barry K."/>
            <person name="Bills G."/>
            <person name="Bluhm B."/>
            <person name="Cannon C."/>
            <person name="Castanera R."/>
            <person name="Culley D."/>
            <person name="Daum C."/>
            <person name="Ezra D."/>
            <person name="Gonzalez J."/>
            <person name="Henrissat B."/>
            <person name="Kuo A."/>
            <person name="Liang C."/>
            <person name="Lipzen A."/>
            <person name="Lutzoni F."/>
            <person name="Magnuson J."/>
            <person name="Mondo S."/>
            <person name="Nolan M."/>
            <person name="Ohm R."/>
            <person name="Pangilinan J."/>
            <person name="Park H.-J."/>
            <person name="Ramirez L."/>
            <person name="Alfaro M."/>
            <person name="Sun H."/>
            <person name="Tritt A."/>
            <person name="Yoshinaga Y."/>
            <person name="Zwiers L.-H."/>
            <person name="Turgeon B."/>
            <person name="Goodwin S."/>
            <person name="Spatafora J."/>
            <person name="Crous P."/>
            <person name="Grigoriev I."/>
        </authorList>
    </citation>
    <scope>NUCLEOTIDE SEQUENCE</scope>
    <source>
        <strain evidence="1">CBS 525.71</strain>
    </source>
</reference>
<sequence>MKQSMILLAAVAGAATAQSLGSCAQMCVNNMNLIANTEFSCPAGDTACFCTQSNWAYGVRDCSRQACSQEEAGQAVSYAAGLCQGVASTAQGSASAPAALPILSSAVASASGATGTASGEASATGSASQSAITTVPLVATVTNSDGSVQTTTSGFSTVYSSGALTESAASAASSAASSVASELSSGLSSIAESASSALASVSGSLSSVVASATSAAGSAVSSATSAAGSSTSSSVPSQGAAPKVTGVPVAAGLAAAAWFLI</sequence>
<protein>
    <submittedName>
        <fullName evidence="1">Uncharacterized protein</fullName>
    </submittedName>
</protein>
<dbReference type="EMBL" id="MU006743">
    <property type="protein sequence ID" value="KAF2622577.1"/>
    <property type="molecule type" value="Genomic_DNA"/>
</dbReference>
<accession>A0ACB6RLJ2</accession>
<evidence type="ECO:0000313" key="1">
    <source>
        <dbReference type="EMBL" id="KAF2622577.1"/>
    </source>
</evidence>
<organism evidence="1 2">
    <name type="scientific">Macroventuria anomochaeta</name>
    <dbReference type="NCBI Taxonomy" id="301207"/>
    <lineage>
        <taxon>Eukaryota</taxon>
        <taxon>Fungi</taxon>
        <taxon>Dikarya</taxon>
        <taxon>Ascomycota</taxon>
        <taxon>Pezizomycotina</taxon>
        <taxon>Dothideomycetes</taxon>
        <taxon>Pleosporomycetidae</taxon>
        <taxon>Pleosporales</taxon>
        <taxon>Pleosporineae</taxon>
        <taxon>Didymellaceae</taxon>
        <taxon>Macroventuria</taxon>
    </lineage>
</organism>
<name>A0ACB6RLJ2_9PLEO</name>
<proteinExistence type="predicted"/>
<gene>
    <name evidence="1" type="ORF">BU25DRAFT_415072</name>
</gene>
<evidence type="ECO:0000313" key="2">
    <source>
        <dbReference type="Proteomes" id="UP000799754"/>
    </source>
</evidence>
<keyword evidence="2" id="KW-1185">Reference proteome</keyword>